<proteinExistence type="predicted"/>
<reference evidence="4" key="1">
    <citation type="journal article" date="2011" name="MBio">
        <title>Novel metabolic attributes of the genus Cyanothece, comprising a group of unicellular nitrogen-fixing Cyanobacteria.</title>
        <authorList>
            <person name="Bandyopadhyay A."/>
            <person name="Elvitigala T."/>
            <person name="Welsh E."/>
            <person name="Stockel J."/>
            <person name="Liberton M."/>
            <person name="Min H."/>
            <person name="Sherman L.A."/>
            <person name="Pakrasi H.B."/>
        </authorList>
    </citation>
    <scope>NUCLEOTIDE SEQUENCE [LARGE SCALE GENOMIC DNA]</scope>
    <source>
        <strain evidence="4">PCC 7424</strain>
    </source>
</reference>
<accession>B7KDU3</accession>
<dbReference type="InterPro" id="IPR004629">
    <property type="entry name" value="WecG_TagA_CpsF"/>
</dbReference>
<keyword evidence="1" id="KW-0328">Glycosyltransferase</keyword>
<dbReference type="STRING" id="65393.PCC7424_1965"/>
<sequence length="185" mass="21468">MGKDKRFLGAVTQERITDLEIFKLLYQSMGGEIKLFLLTEIDDVLTPLEQNLIQCFPNLKIVGSQVLSESVNEDWLDEINQTGANLVGLYLRNPTEEVIWLAEHKNKISAVVIGLGTFFQIYSEKYTELPPYVQEMGVEGLHRIMEHPDECWEIYSKNIPDFIWQILTDRGALERRILKLFSKKY</sequence>
<dbReference type="Pfam" id="PF03808">
    <property type="entry name" value="Glyco_tran_WecG"/>
    <property type="match status" value="1"/>
</dbReference>
<keyword evidence="2 3" id="KW-0808">Transferase</keyword>
<dbReference type="PANTHER" id="PTHR34136:SF1">
    <property type="entry name" value="UDP-N-ACETYL-D-MANNOSAMINURONIC ACID TRANSFERASE"/>
    <property type="match status" value="1"/>
</dbReference>
<dbReference type="PANTHER" id="PTHR34136">
    <property type="match status" value="1"/>
</dbReference>
<dbReference type="HOGENOM" id="CLU_1459027_0_0_3"/>
<dbReference type="eggNOG" id="COG1922">
    <property type="taxonomic scope" value="Bacteria"/>
</dbReference>
<dbReference type="EMBL" id="CP001291">
    <property type="protein sequence ID" value="ACK70395.1"/>
    <property type="molecule type" value="Genomic_DNA"/>
</dbReference>
<protein>
    <submittedName>
        <fullName evidence="3">Glycosyl transferase WecB/TagA/CpsF</fullName>
    </submittedName>
</protein>
<dbReference type="OrthoDB" id="9771846at2"/>
<dbReference type="Proteomes" id="UP000002384">
    <property type="component" value="Chromosome"/>
</dbReference>
<evidence type="ECO:0000256" key="1">
    <source>
        <dbReference type="ARBA" id="ARBA00022676"/>
    </source>
</evidence>
<dbReference type="CAZy" id="GT26">
    <property type="family name" value="Glycosyltransferase Family 26"/>
</dbReference>
<gene>
    <name evidence="3" type="ordered locus">PCC7424_1965</name>
</gene>
<evidence type="ECO:0000313" key="3">
    <source>
        <dbReference type="EMBL" id="ACK70395.1"/>
    </source>
</evidence>
<dbReference type="NCBIfam" id="TIGR00696">
    <property type="entry name" value="wecG_tagA_cpsF"/>
    <property type="match status" value="1"/>
</dbReference>
<name>B7KDU3_GLOC7</name>
<dbReference type="GO" id="GO:0016758">
    <property type="term" value="F:hexosyltransferase activity"/>
    <property type="evidence" value="ECO:0007669"/>
    <property type="project" value="TreeGrafter"/>
</dbReference>
<dbReference type="AlphaFoldDB" id="B7KDU3"/>
<evidence type="ECO:0000313" key="4">
    <source>
        <dbReference type="Proteomes" id="UP000002384"/>
    </source>
</evidence>
<evidence type="ECO:0000256" key="2">
    <source>
        <dbReference type="ARBA" id="ARBA00022679"/>
    </source>
</evidence>
<keyword evidence="4" id="KW-1185">Reference proteome</keyword>
<organism evidence="3 4">
    <name type="scientific">Gloeothece citriformis (strain PCC 7424)</name>
    <name type="common">Cyanothece sp. (strain PCC 7424)</name>
    <dbReference type="NCBI Taxonomy" id="65393"/>
    <lineage>
        <taxon>Bacteria</taxon>
        <taxon>Bacillati</taxon>
        <taxon>Cyanobacteriota</taxon>
        <taxon>Cyanophyceae</taxon>
        <taxon>Oscillatoriophycideae</taxon>
        <taxon>Chroococcales</taxon>
        <taxon>Aphanothecaceae</taxon>
        <taxon>Gloeothece</taxon>
        <taxon>Gloeothece citriformis</taxon>
    </lineage>
</organism>
<dbReference type="KEGG" id="cyc:PCC7424_1965"/>